<feature type="compositionally biased region" description="Polar residues" evidence="1">
    <location>
        <begin position="106"/>
        <end position="115"/>
    </location>
</feature>
<name>A0A7J7T6C9_MYOMY</name>
<keyword evidence="4" id="KW-1185">Reference proteome</keyword>
<evidence type="ECO:0000313" key="4">
    <source>
        <dbReference type="Proteomes" id="UP000527355"/>
    </source>
</evidence>
<feature type="chain" id="PRO_5029784735" evidence="2">
    <location>
        <begin position="19"/>
        <end position="115"/>
    </location>
</feature>
<comment type="caution">
    <text evidence="3">The sequence shown here is derived from an EMBL/GenBank/DDBJ whole genome shotgun (WGS) entry which is preliminary data.</text>
</comment>
<evidence type="ECO:0000256" key="2">
    <source>
        <dbReference type="SAM" id="SignalP"/>
    </source>
</evidence>
<dbReference type="Proteomes" id="UP000527355">
    <property type="component" value="Unassembled WGS sequence"/>
</dbReference>
<proteinExistence type="predicted"/>
<keyword evidence="2" id="KW-0732">Signal</keyword>
<accession>A0A7J7T6C9</accession>
<feature type="compositionally biased region" description="Pro residues" evidence="1">
    <location>
        <begin position="93"/>
        <end position="103"/>
    </location>
</feature>
<sequence>MALPRLLWVWLLVAGTQGVRDGDMRLANGDAPNEGLLLPLPRRLLQQLPGGHPPLLPDQLLGGGLAGGCRPPGAHPPPPPEAPPSPRGEHSPAPSPPQQPPPASHTGLQMSPCSH</sequence>
<evidence type="ECO:0000313" key="3">
    <source>
        <dbReference type="EMBL" id="KAF6295963.1"/>
    </source>
</evidence>
<feature type="signal peptide" evidence="2">
    <location>
        <begin position="1"/>
        <end position="18"/>
    </location>
</feature>
<organism evidence="3 4">
    <name type="scientific">Myotis myotis</name>
    <name type="common">Greater mouse-eared bat</name>
    <name type="synonym">Vespertilio myotis</name>
    <dbReference type="NCBI Taxonomy" id="51298"/>
    <lineage>
        <taxon>Eukaryota</taxon>
        <taxon>Metazoa</taxon>
        <taxon>Chordata</taxon>
        <taxon>Craniata</taxon>
        <taxon>Vertebrata</taxon>
        <taxon>Euteleostomi</taxon>
        <taxon>Mammalia</taxon>
        <taxon>Eutheria</taxon>
        <taxon>Laurasiatheria</taxon>
        <taxon>Chiroptera</taxon>
        <taxon>Yangochiroptera</taxon>
        <taxon>Vespertilionidae</taxon>
        <taxon>Myotis</taxon>
    </lineage>
</organism>
<feature type="compositionally biased region" description="Pro residues" evidence="1">
    <location>
        <begin position="73"/>
        <end position="86"/>
    </location>
</feature>
<dbReference type="EMBL" id="JABWUV010000017">
    <property type="protein sequence ID" value="KAF6295963.1"/>
    <property type="molecule type" value="Genomic_DNA"/>
</dbReference>
<evidence type="ECO:0000256" key="1">
    <source>
        <dbReference type="SAM" id="MobiDB-lite"/>
    </source>
</evidence>
<feature type="region of interest" description="Disordered" evidence="1">
    <location>
        <begin position="46"/>
        <end position="115"/>
    </location>
</feature>
<gene>
    <name evidence="3" type="ORF">mMyoMyo1_007674</name>
</gene>
<reference evidence="3 4" key="1">
    <citation type="journal article" date="2020" name="Nature">
        <title>Six reference-quality genomes reveal evolution of bat adaptations.</title>
        <authorList>
            <person name="Jebb D."/>
            <person name="Huang Z."/>
            <person name="Pippel M."/>
            <person name="Hughes G.M."/>
            <person name="Lavrichenko K."/>
            <person name="Devanna P."/>
            <person name="Winkler S."/>
            <person name="Jermiin L.S."/>
            <person name="Skirmuntt E.C."/>
            <person name="Katzourakis A."/>
            <person name="Burkitt-Gray L."/>
            <person name="Ray D.A."/>
            <person name="Sullivan K.A.M."/>
            <person name="Roscito J.G."/>
            <person name="Kirilenko B.M."/>
            <person name="Davalos L.M."/>
            <person name="Corthals A.P."/>
            <person name="Power M.L."/>
            <person name="Jones G."/>
            <person name="Ransome R.D."/>
            <person name="Dechmann D.K.N."/>
            <person name="Locatelli A.G."/>
            <person name="Puechmaille S.J."/>
            <person name="Fedrigo O."/>
            <person name="Jarvis E.D."/>
            <person name="Hiller M."/>
            <person name="Vernes S.C."/>
            <person name="Myers E.W."/>
            <person name="Teeling E.C."/>
        </authorList>
    </citation>
    <scope>NUCLEOTIDE SEQUENCE [LARGE SCALE GENOMIC DNA]</scope>
    <source>
        <strain evidence="3">MMyoMyo1</strain>
        <tissue evidence="3">Flight muscle</tissue>
    </source>
</reference>
<protein>
    <submittedName>
        <fullName evidence="3">Galectin 3 binding protein</fullName>
    </submittedName>
</protein>
<dbReference type="AlphaFoldDB" id="A0A7J7T6C9"/>